<protein>
    <submittedName>
        <fullName evidence="1">Uncharacterized protein</fullName>
    </submittedName>
</protein>
<evidence type="ECO:0000313" key="1">
    <source>
        <dbReference type="EMBL" id="CEM30517.1"/>
    </source>
</evidence>
<name>A0A0G4GKF9_VITBC</name>
<reference evidence="1 2" key="1">
    <citation type="submission" date="2014-11" db="EMBL/GenBank/DDBJ databases">
        <authorList>
            <person name="Zhu J."/>
            <person name="Qi W."/>
            <person name="Song R."/>
        </authorList>
    </citation>
    <scope>NUCLEOTIDE SEQUENCE [LARGE SCALE GENOMIC DNA]</scope>
</reference>
<dbReference type="InParanoid" id="A0A0G4GKF9"/>
<accession>A0A0G4GKF9</accession>
<dbReference type="VEuPathDB" id="CryptoDB:Vbra_18106"/>
<proteinExistence type="predicted"/>
<sequence>MSAFLTAGSAHKLAQLLGQFRQLRLEDNGRPSYPLNAFQKIHRDDFWNCLDEAAGALIVMVNRSYRLNFSVNFNFAFAPGVKTYRVDILLVAYNMHSSVQLNGFVYMHQQRVRQSAQQLVAAWQAFVATLDRCWADFERRHILDLMAINCQAVAPITEAIMYEINTDAAAVDTREVLRRFIRVMCVVLRMDPERHGIDNDLMVFCRRIRNNARSLPGCEMFLGLVAPLDEAYDRYRGLLRHLAETDLVDIDPQLHRNAELMYRVRSLKVECDDAMLYKRYPRLLIALRETVDFMVDLIYLAEIHFGQYVEGGRLATMFIDFTDHPIVWFLVPWFTVLHFLECPHAHYSTHYSILKTVAPNRFGQDPGGTVESLMTNFEQGKAYFGRRGVSRDRFLACIVSRMARGNWHRQLDLVCVLRLHQFVTSLFTVAADVGTERGHLWQTMTKFIIVCLRYKLMHHTPTRLILMLGVDTVRPFTKLETRREGCAIM</sequence>
<organism evidence="1 2">
    <name type="scientific">Vitrella brassicaformis (strain CCMP3155)</name>
    <dbReference type="NCBI Taxonomy" id="1169540"/>
    <lineage>
        <taxon>Eukaryota</taxon>
        <taxon>Sar</taxon>
        <taxon>Alveolata</taxon>
        <taxon>Colpodellida</taxon>
        <taxon>Vitrellaceae</taxon>
        <taxon>Vitrella</taxon>
    </lineage>
</organism>
<dbReference type="AlphaFoldDB" id="A0A0G4GKF9"/>
<gene>
    <name evidence="1" type="ORF">Vbra_18106</name>
</gene>
<keyword evidence="2" id="KW-1185">Reference proteome</keyword>
<evidence type="ECO:0000313" key="2">
    <source>
        <dbReference type="Proteomes" id="UP000041254"/>
    </source>
</evidence>
<dbReference type="EMBL" id="CDMY01000698">
    <property type="protein sequence ID" value="CEM30517.1"/>
    <property type="molecule type" value="Genomic_DNA"/>
</dbReference>
<dbReference type="Proteomes" id="UP000041254">
    <property type="component" value="Unassembled WGS sequence"/>
</dbReference>